<keyword evidence="4" id="KW-1185">Reference proteome</keyword>
<sequence length="232" mass="25596">MNAKLALYWNDFLDILFPRCCEACETALLGNEKLICTACRISLPRIDAGFQKDVLRGKFAGNSEVQEVFAFLAFTKKGRVQHLLQALKYKGVPEVGILLGTMMVQEMQERKCFPEADLILSVPLHPKRKAERGYNQSDAFAEGLSEISGVPWSGVVLQRTVYTKTQTGKSKIERRETMQGVFAVNSPESVAGKKIILVDDVLTTGATLQGCIDVLIESGCRSLYIMTLAAAQ</sequence>
<dbReference type="SUPFAM" id="SSF53271">
    <property type="entry name" value="PRTase-like"/>
    <property type="match status" value="1"/>
</dbReference>
<comment type="similarity">
    <text evidence="1">Belongs to the ComF/GntX family.</text>
</comment>
<dbReference type="AlphaFoldDB" id="A0A4R4K0L6"/>
<evidence type="ECO:0000259" key="2">
    <source>
        <dbReference type="Pfam" id="PF00156"/>
    </source>
</evidence>
<dbReference type="EMBL" id="SMJU01000016">
    <property type="protein sequence ID" value="TDB60784.1"/>
    <property type="molecule type" value="Genomic_DNA"/>
</dbReference>
<name>A0A4R4K0L6_9BACT</name>
<dbReference type="CDD" id="cd06223">
    <property type="entry name" value="PRTases_typeI"/>
    <property type="match status" value="1"/>
</dbReference>
<dbReference type="InterPro" id="IPR000836">
    <property type="entry name" value="PRTase_dom"/>
</dbReference>
<protein>
    <submittedName>
        <fullName evidence="3">ComF family protein</fullName>
    </submittedName>
</protein>
<dbReference type="Gene3D" id="3.40.50.2020">
    <property type="match status" value="1"/>
</dbReference>
<dbReference type="PANTHER" id="PTHR47505">
    <property type="entry name" value="DNA UTILIZATION PROTEIN YHGH"/>
    <property type="match status" value="1"/>
</dbReference>
<dbReference type="Proteomes" id="UP000295706">
    <property type="component" value="Unassembled WGS sequence"/>
</dbReference>
<dbReference type="RefSeq" id="WP_132121155.1">
    <property type="nucleotide sequence ID" value="NZ_SMJU01000016.1"/>
</dbReference>
<comment type="caution">
    <text evidence="3">The sequence shown here is derived from an EMBL/GenBank/DDBJ whole genome shotgun (WGS) entry which is preliminary data.</text>
</comment>
<evidence type="ECO:0000313" key="4">
    <source>
        <dbReference type="Proteomes" id="UP000295706"/>
    </source>
</evidence>
<gene>
    <name evidence="3" type="ORF">EZE20_20265</name>
</gene>
<organism evidence="3 4">
    <name type="scientific">Arundinibacter roseus</name>
    <dbReference type="NCBI Taxonomy" id="2070510"/>
    <lineage>
        <taxon>Bacteria</taxon>
        <taxon>Pseudomonadati</taxon>
        <taxon>Bacteroidota</taxon>
        <taxon>Cytophagia</taxon>
        <taxon>Cytophagales</taxon>
        <taxon>Spirosomataceae</taxon>
        <taxon>Arundinibacter</taxon>
    </lineage>
</organism>
<dbReference type="OrthoDB" id="9779910at2"/>
<evidence type="ECO:0000313" key="3">
    <source>
        <dbReference type="EMBL" id="TDB60784.1"/>
    </source>
</evidence>
<dbReference type="PANTHER" id="PTHR47505:SF1">
    <property type="entry name" value="DNA UTILIZATION PROTEIN YHGH"/>
    <property type="match status" value="1"/>
</dbReference>
<dbReference type="InterPro" id="IPR051910">
    <property type="entry name" value="ComF/GntX_DNA_util-trans"/>
</dbReference>
<feature type="domain" description="Phosphoribosyltransferase" evidence="2">
    <location>
        <begin position="156"/>
        <end position="230"/>
    </location>
</feature>
<evidence type="ECO:0000256" key="1">
    <source>
        <dbReference type="ARBA" id="ARBA00008007"/>
    </source>
</evidence>
<dbReference type="InterPro" id="IPR029057">
    <property type="entry name" value="PRTase-like"/>
</dbReference>
<proteinExistence type="inferred from homology"/>
<reference evidence="3 4" key="1">
    <citation type="submission" date="2019-02" db="EMBL/GenBank/DDBJ databases">
        <title>Arundinibacter roseus gen. nov., sp. nov., a new member of the family Cytophagaceae.</title>
        <authorList>
            <person name="Szuroczki S."/>
            <person name="Khayer B."/>
            <person name="Sproer C."/>
            <person name="Toumi M."/>
            <person name="Szabo A."/>
            <person name="Felfoldi T."/>
            <person name="Schumann P."/>
            <person name="Toth E."/>
        </authorList>
    </citation>
    <scope>NUCLEOTIDE SEQUENCE [LARGE SCALE GENOMIC DNA]</scope>
    <source>
        <strain evidence="3 4">DMA-k-7a</strain>
    </source>
</reference>
<accession>A0A4R4K0L6</accession>
<dbReference type="Pfam" id="PF00156">
    <property type="entry name" value="Pribosyltran"/>
    <property type="match status" value="1"/>
</dbReference>